<feature type="compositionally biased region" description="Acidic residues" evidence="1">
    <location>
        <begin position="232"/>
        <end position="243"/>
    </location>
</feature>
<name>A0AAW2HJI4_9NEOP</name>
<dbReference type="GO" id="GO:0016791">
    <property type="term" value="F:phosphatase activity"/>
    <property type="evidence" value="ECO:0007669"/>
    <property type="project" value="TreeGrafter"/>
</dbReference>
<dbReference type="InterPro" id="IPR050645">
    <property type="entry name" value="Histidine_acid_phosphatase"/>
</dbReference>
<dbReference type="Pfam" id="PF09725">
    <property type="entry name" value="Fra10Ac1"/>
    <property type="match status" value="1"/>
</dbReference>
<dbReference type="AlphaFoldDB" id="A0AAW2HJI4"/>
<feature type="compositionally biased region" description="Basic residues" evidence="1">
    <location>
        <begin position="164"/>
        <end position="175"/>
    </location>
</feature>
<feature type="compositionally biased region" description="Basic and acidic residues" evidence="1">
    <location>
        <begin position="215"/>
        <end position="231"/>
    </location>
</feature>
<reference evidence="2" key="1">
    <citation type="journal article" date="2024" name="Gigascience">
        <title>Chromosome-level genome of the poultry shaft louse Menopon gallinae provides insight into the host-switching and adaptive evolution of parasitic lice.</title>
        <authorList>
            <person name="Xu Y."/>
            <person name="Ma L."/>
            <person name="Liu S."/>
            <person name="Liang Y."/>
            <person name="Liu Q."/>
            <person name="He Z."/>
            <person name="Tian L."/>
            <person name="Duan Y."/>
            <person name="Cai W."/>
            <person name="Li H."/>
            <person name="Song F."/>
        </authorList>
    </citation>
    <scope>NUCLEOTIDE SEQUENCE</scope>
    <source>
        <strain evidence="2">Cailab_2023a</strain>
    </source>
</reference>
<evidence type="ECO:0008006" key="3">
    <source>
        <dbReference type="Google" id="ProtNLM"/>
    </source>
</evidence>
<organism evidence="2">
    <name type="scientific">Menopon gallinae</name>
    <name type="common">poultry shaft louse</name>
    <dbReference type="NCBI Taxonomy" id="328185"/>
    <lineage>
        <taxon>Eukaryota</taxon>
        <taxon>Metazoa</taxon>
        <taxon>Ecdysozoa</taxon>
        <taxon>Arthropoda</taxon>
        <taxon>Hexapoda</taxon>
        <taxon>Insecta</taxon>
        <taxon>Pterygota</taxon>
        <taxon>Neoptera</taxon>
        <taxon>Paraneoptera</taxon>
        <taxon>Psocodea</taxon>
        <taxon>Troctomorpha</taxon>
        <taxon>Phthiraptera</taxon>
        <taxon>Amblycera</taxon>
        <taxon>Menoponidae</taxon>
        <taxon>Menopon</taxon>
    </lineage>
</organism>
<feature type="compositionally biased region" description="Basic and acidic residues" evidence="1">
    <location>
        <begin position="176"/>
        <end position="206"/>
    </location>
</feature>
<dbReference type="InterPro" id="IPR019129">
    <property type="entry name" value="Folate-sensitive_fs_Fra10Ac1"/>
</dbReference>
<comment type="caution">
    <text evidence="2">The sequence shown here is derived from an EMBL/GenBank/DDBJ whole genome shotgun (WGS) entry which is preliminary data.</text>
</comment>
<protein>
    <recommendedName>
        <fullName evidence="3">Protein FRA10AC1</fullName>
    </recommendedName>
</protein>
<evidence type="ECO:0000313" key="2">
    <source>
        <dbReference type="EMBL" id="KAL0269970.1"/>
    </source>
</evidence>
<feature type="region of interest" description="Disordered" evidence="1">
    <location>
        <begin position="164"/>
        <end position="243"/>
    </location>
</feature>
<sequence>MSYHTWRNLNPFELHKALINEYILTTKASLSLLKRDTSKDKTDFDVIRENHKFLWDEKDEKNLDTWEKRLAKKYYDKLYREYCIADLSRYKENKFGLRWRTEEELVNGRGQFTCGNKKCVNNEELRTWEVNFAYQEAGEKKNALVKLRLCPGCSHKLNYCHKKKEVKKPKKKHRDREKPSSSKHVKTEKPDKSVDEDKSKDNAKDETEIDEKEDVDIWKAKDNPEEEKSRDEEFEEYLEDLFL</sequence>
<proteinExistence type="predicted"/>
<gene>
    <name evidence="2" type="ORF">PYX00_007533</name>
</gene>
<evidence type="ECO:0000256" key="1">
    <source>
        <dbReference type="SAM" id="MobiDB-lite"/>
    </source>
</evidence>
<dbReference type="PANTHER" id="PTHR11567:SF25">
    <property type="entry name" value="PROTEIN FRA10AC1"/>
    <property type="match status" value="1"/>
</dbReference>
<dbReference type="PANTHER" id="PTHR11567">
    <property type="entry name" value="ACID PHOSPHATASE-RELATED"/>
    <property type="match status" value="1"/>
</dbReference>
<accession>A0AAW2HJI4</accession>
<dbReference type="EMBL" id="JARGDH010000004">
    <property type="protein sequence ID" value="KAL0269970.1"/>
    <property type="molecule type" value="Genomic_DNA"/>
</dbReference>